<dbReference type="InterPro" id="IPR019758">
    <property type="entry name" value="Pept_S26A_signal_pept_1_CS"/>
</dbReference>
<evidence type="ECO:0000256" key="3">
    <source>
        <dbReference type="ARBA" id="ARBA00009370"/>
    </source>
</evidence>
<proteinExistence type="inferred from homology"/>
<evidence type="ECO:0000256" key="4">
    <source>
        <dbReference type="ARBA" id="ARBA00013208"/>
    </source>
</evidence>
<gene>
    <name evidence="9" type="primary">sipT_2</name>
    <name evidence="9" type="ORF">ERS852406_00734</name>
    <name evidence="10" type="ORF">ERS852498_01699</name>
</gene>
<dbReference type="PRINTS" id="PR00727">
    <property type="entry name" value="LEADERPTASE"/>
</dbReference>
<feature type="active site" evidence="6">
    <location>
        <position position="95"/>
    </location>
</feature>
<evidence type="ECO:0000259" key="8">
    <source>
        <dbReference type="Pfam" id="PF10502"/>
    </source>
</evidence>
<reference evidence="11 12" key="1">
    <citation type="submission" date="2015-09" db="EMBL/GenBank/DDBJ databases">
        <authorList>
            <consortium name="Pathogen Informatics"/>
        </authorList>
    </citation>
    <scope>NUCLEOTIDE SEQUENCE [LARGE SCALE GENOMIC DNA]</scope>
    <source>
        <strain evidence="9 11">2789STDY5608849</strain>
        <strain evidence="10 12">2789STDY5834885</strain>
    </source>
</reference>
<protein>
    <recommendedName>
        <fullName evidence="4 7">Signal peptidase I</fullName>
        <ecNumber evidence="4 7">3.4.21.89</ecNumber>
    </recommendedName>
</protein>
<comment type="similarity">
    <text evidence="3 7">Belongs to the peptidase S26 family.</text>
</comment>
<evidence type="ECO:0000256" key="7">
    <source>
        <dbReference type="RuleBase" id="RU362042"/>
    </source>
</evidence>
<organism evidence="9 11">
    <name type="scientific">Fusicatenibacter saccharivorans</name>
    <dbReference type="NCBI Taxonomy" id="1150298"/>
    <lineage>
        <taxon>Bacteria</taxon>
        <taxon>Bacillati</taxon>
        <taxon>Bacillota</taxon>
        <taxon>Clostridia</taxon>
        <taxon>Lachnospirales</taxon>
        <taxon>Lachnospiraceae</taxon>
        <taxon>Fusicatenibacter</taxon>
    </lineage>
</organism>
<dbReference type="InterPro" id="IPR000223">
    <property type="entry name" value="Pept_S26A_signal_pept_1"/>
</dbReference>
<keyword evidence="7" id="KW-1133">Transmembrane helix</keyword>
<dbReference type="Pfam" id="PF10502">
    <property type="entry name" value="Peptidase_S26"/>
    <property type="match status" value="1"/>
</dbReference>
<dbReference type="CDD" id="cd06530">
    <property type="entry name" value="S26_SPase_I"/>
    <property type="match status" value="1"/>
</dbReference>
<dbReference type="InterPro" id="IPR036286">
    <property type="entry name" value="LexA/Signal_pep-like_sf"/>
</dbReference>
<dbReference type="PROSITE" id="PS00761">
    <property type="entry name" value="SPASE_I_3"/>
    <property type="match status" value="1"/>
</dbReference>
<keyword evidence="7" id="KW-0645">Protease</keyword>
<dbReference type="InterPro" id="IPR019757">
    <property type="entry name" value="Pept_S26A_signal_pept_1_Lys-AS"/>
</dbReference>
<keyword evidence="5 7" id="KW-0378">Hydrolase</keyword>
<evidence type="ECO:0000256" key="5">
    <source>
        <dbReference type="ARBA" id="ARBA00022801"/>
    </source>
</evidence>
<feature type="active site" evidence="6">
    <location>
        <position position="51"/>
    </location>
</feature>
<dbReference type="PANTHER" id="PTHR43390:SF1">
    <property type="entry name" value="CHLOROPLAST PROCESSING PEPTIDASE"/>
    <property type="match status" value="1"/>
</dbReference>
<dbReference type="EMBL" id="CYYV01000003">
    <property type="protein sequence ID" value="CUN81394.1"/>
    <property type="molecule type" value="Genomic_DNA"/>
</dbReference>
<feature type="domain" description="Peptidase S26" evidence="8">
    <location>
        <begin position="23"/>
        <end position="177"/>
    </location>
</feature>
<dbReference type="GO" id="GO:0009003">
    <property type="term" value="F:signal peptidase activity"/>
    <property type="evidence" value="ECO:0007669"/>
    <property type="project" value="UniProtKB-EC"/>
</dbReference>
<dbReference type="Proteomes" id="UP000095709">
    <property type="component" value="Unassembled WGS sequence"/>
</dbReference>
<dbReference type="NCBIfam" id="TIGR02227">
    <property type="entry name" value="sigpep_I_bact"/>
    <property type="match status" value="1"/>
</dbReference>
<dbReference type="EC" id="3.4.21.89" evidence="4 7"/>
<dbReference type="GO" id="GO:0005886">
    <property type="term" value="C:plasma membrane"/>
    <property type="evidence" value="ECO:0007669"/>
    <property type="project" value="UniProtKB-SubCell"/>
</dbReference>
<dbReference type="RefSeq" id="WP_156327530.1">
    <property type="nucleotide sequence ID" value="NZ_CYYV01000003.1"/>
</dbReference>
<keyword evidence="7" id="KW-0812">Transmembrane</keyword>
<evidence type="ECO:0000256" key="2">
    <source>
        <dbReference type="ARBA" id="ARBA00004401"/>
    </source>
</evidence>
<evidence type="ECO:0000313" key="12">
    <source>
        <dbReference type="Proteomes" id="UP000095709"/>
    </source>
</evidence>
<evidence type="ECO:0000313" key="9">
    <source>
        <dbReference type="EMBL" id="CUN81394.1"/>
    </source>
</evidence>
<dbReference type="AlphaFoldDB" id="A0A173ZYU8"/>
<name>A0A173ZYU8_9FIRM</name>
<dbReference type="Proteomes" id="UP000095706">
    <property type="component" value="Unassembled WGS sequence"/>
</dbReference>
<comment type="catalytic activity">
    <reaction evidence="1 7">
        <text>Cleavage of hydrophobic, N-terminal signal or leader sequences from secreted and periplasmic proteins.</text>
        <dbReference type="EC" id="3.4.21.89"/>
    </reaction>
</comment>
<feature type="transmembrane region" description="Helical" evidence="7">
    <location>
        <begin position="21"/>
        <end position="41"/>
    </location>
</feature>
<dbReference type="Gene3D" id="2.10.109.10">
    <property type="entry name" value="Umud Fragment, subunit A"/>
    <property type="match status" value="1"/>
</dbReference>
<dbReference type="GO" id="GO:0006465">
    <property type="term" value="P:signal peptide processing"/>
    <property type="evidence" value="ECO:0007669"/>
    <property type="project" value="InterPro"/>
</dbReference>
<sequence length="188" mass="21285">MGMNTRYVKEYFYKKKIRSMFVWNLEIIAAILLAAAFSWFFCRSVVVQEGSMEPTLVPGERVLMDSAWYRLSSPKRGDIIAFRTSEDKKASIHIKRVIALPGETVQIKDGQILINGEVYNEKDEFPAITNAGLASEPITVGKGQYFVLGDNRNNSEDSRHNGMGLVNSDRIVGKLWFTISPWKKIGFV</sequence>
<keyword evidence="7" id="KW-0472">Membrane</keyword>
<dbReference type="SUPFAM" id="SSF51306">
    <property type="entry name" value="LexA/Signal peptidase"/>
    <property type="match status" value="1"/>
</dbReference>
<dbReference type="GO" id="GO:0004252">
    <property type="term" value="F:serine-type endopeptidase activity"/>
    <property type="evidence" value="ECO:0007669"/>
    <property type="project" value="InterPro"/>
</dbReference>
<comment type="subcellular location">
    <subcellularLocation>
        <location evidence="2">Cell membrane</location>
        <topology evidence="2">Single-pass type II membrane protein</topology>
    </subcellularLocation>
    <subcellularLocation>
        <location evidence="7">Membrane</location>
        <topology evidence="7">Single-pass type II membrane protein</topology>
    </subcellularLocation>
</comment>
<evidence type="ECO:0000313" key="11">
    <source>
        <dbReference type="Proteomes" id="UP000095706"/>
    </source>
</evidence>
<dbReference type="InterPro" id="IPR019533">
    <property type="entry name" value="Peptidase_S26"/>
</dbReference>
<dbReference type="PANTHER" id="PTHR43390">
    <property type="entry name" value="SIGNAL PEPTIDASE I"/>
    <property type="match status" value="1"/>
</dbReference>
<accession>A0A173ZYU8</accession>
<evidence type="ECO:0000256" key="6">
    <source>
        <dbReference type="PIRSR" id="PIRSR600223-1"/>
    </source>
</evidence>
<evidence type="ECO:0000256" key="1">
    <source>
        <dbReference type="ARBA" id="ARBA00000677"/>
    </source>
</evidence>
<evidence type="ECO:0000313" key="10">
    <source>
        <dbReference type="EMBL" id="CUP30756.1"/>
    </source>
</evidence>
<dbReference type="EMBL" id="CZAL01000008">
    <property type="protein sequence ID" value="CUP30756.1"/>
    <property type="molecule type" value="Genomic_DNA"/>
</dbReference>
<dbReference type="PROSITE" id="PS00760">
    <property type="entry name" value="SPASE_I_2"/>
    <property type="match status" value="1"/>
</dbReference>